<reference evidence="8" key="1">
    <citation type="submission" date="2020-11" db="EMBL/GenBank/DDBJ databases">
        <authorList>
            <person name="Tran Van P."/>
        </authorList>
    </citation>
    <scope>NUCLEOTIDE SEQUENCE</scope>
</reference>
<sequence length="406" mass="45144">MAANITTATMHFVGILLELHRRCLRSTNSVAPRRQRRQEQSDSVQPRRCRMLARLDESVGKIVEAMAERGILDNSILVFLSDNGAQTFGLHTNEGSNWPLRGSVRPQLKFTLFEGGVRGTCAIWSPLIQQTGRVSSDLIHISDWLPTLYSAADGDPRLKPSQQRSTHNNDQRNPASNLATNLYRGNVSDLGDVDGVDQWPNLAGNPGDSPRSELLLNIDSSRGMEALISDEWKLVVGSFEEGVHDYHYGDDGRETKNQAYITEVLQSPVSRCIAVMSNSSSVVEEADIERLRSLARVECRGVIVNGSGPYCNSPCLFKLTDDPCETNDVSSVYPELVERMKKTLDGYREKMVPQLNQPVDPASDPALYDDVWVPWLDFSAKSCGIQGGTFLLSFVLLWMVTRPFIV</sequence>
<dbReference type="InterPro" id="IPR000917">
    <property type="entry name" value="Sulfatase_N"/>
</dbReference>
<evidence type="ECO:0000313" key="8">
    <source>
        <dbReference type="EMBL" id="CAD7259889.1"/>
    </source>
</evidence>
<protein>
    <recommendedName>
        <fullName evidence="7">Sulfatase N-terminal domain-containing protein</fullName>
    </recommendedName>
</protein>
<evidence type="ECO:0000256" key="4">
    <source>
        <dbReference type="ARBA" id="ARBA00022837"/>
    </source>
</evidence>
<dbReference type="AlphaFoldDB" id="A0A7R9ATK6"/>
<dbReference type="Pfam" id="PF00884">
    <property type="entry name" value="Sulfatase"/>
    <property type="match status" value="1"/>
</dbReference>
<dbReference type="InterPro" id="IPR017850">
    <property type="entry name" value="Alkaline_phosphatase_core_sf"/>
</dbReference>
<dbReference type="GO" id="GO:0008484">
    <property type="term" value="F:sulfuric ester hydrolase activity"/>
    <property type="evidence" value="ECO:0007669"/>
    <property type="project" value="InterPro"/>
</dbReference>
<feature type="domain" description="Sulfatase N-terminal" evidence="7">
    <location>
        <begin position="39"/>
        <end position="153"/>
    </location>
</feature>
<dbReference type="SUPFAM" id="SSF53649">
    <property type="entry name" value="Alkaline phosphatase-like"/>
    <property type="match status" value="1"/>
</dbReference>
<dbReference type="EMBL" id="OC001424">
    <property type="protein sequence ID" value="CAD7259889.1"/>
    <property type="molecule type" value="Genomic_DNA"/>
</dbReference>
<keyword evidence="4" id="KW-0106">Calcium</keyword>
<proteinExistence type="inferred from homology"/>
<feature type="region of interest" description="Disordered" evidence="6">
    <location>
        <begin position="153"/>
        <end position="177"/>
    </location>
</feature>
<keyword evidence="3" id="KW-0479">Metal-binding</keyword>
<evidence type="ECO:0000256" key="1">
    <source>
        <dbReference type="ARBA" id="ARBA00001913"/>
    </source>
</evidence>
<evidence type="ECO:0000259" key="7">
    <source>
        <dbReference type="Pfam" id="PF00884"/>
    </source>
</evidence>
<dbReference type="Gene3D" id="3.30.1120.10">
    <property type="match status" value="1"/>
</dbReference>
<evidence type="ECO:0000256" key="3">
    <source>
        <dbReference type="ARBA" id="ARBA00022723"/>
    </source>
</evidence>
<dbReference type="PANTHER" id="PTHR10342:SF273">
    <property type="entry name" value="RE14504P"/>
    <property type="match status" value="1"/>
</dbReference>
<dbReference type="Gene3D" id="3.40.720.10">
    <property type="entry name" value="Alkaline Phosphatase, subunit A"/>
    <property type="match status" value="1"/>
</dbReference>
<dbReference type="InterPro" id="IPR047115">
    <property type="entry name" value="ARSB"/>
</dbReference>
<organism evidence="8">
    <name type="scientific">Timema shepardi</name>
    <name type="common">Walking stick</name>
    <dbReference type="NCBI Taxonomy" id="629360"/>
    <lineage>
        <taxon>Eukaryota</taxon>
        <taxon>Metazoa</taxon>
        <taxon>Ecdysozoa</taxon>
        <taxon>Arthropoda</taxon>
        <taxon>Hexapoda</taxon>
        <taxon>Insecta</taxon>
        <taxon>Pterygota</taxon>
        <taxon>Neoptera</taxon>
        <taxon>Polyneoptera</taxon>
        <taxon>Phasmatodea</taxon>
        <taxon>Timematodea</taxon>
        <taxon>Timematoidea</taxon>
        <taxon>Timematidae</taxon>
        <taxon>Timema</taxon>
    </lineage>
</organism>
<comment type="cofactor">
    <cofactor evidence="1">
        <name>Ca(2+)</name>
        <dbReference type="ChEBI" id="CHEBI:29108"/>
    </cofactor>
</comment>
<evidence type="ECO:0000256" key="6">
    <source>
        <dbReference type="SAM" id="MobiDB-lite"/>
    </source>
</evidence>
<comment type="similarity">
    <text evidence="2">Belongs to the sulfatase family.</text>
</comment>
<evidence type="ECO:0000256" key="5">
    <source>
        <dbReference type="ARBA" id="ARBA00023180"/>
    </source>
</evidence>
<gene>
    <name evidence="8" type="ORF">TSIB3V08_LOCUS4084</name>
</gene>
<feature type="compositionally biased region" description="Polar residues" evidence="6">
    <location>
        <begin position="160"/>
        <end position="177"/>
    </location>
</feature>
<evidence type="ECO:0000256" key="2">
    <source>
        <dbReference type="ARBA" id="ARBA00008779"/>
    </source>
</evidence>
<accession>A0A7R9ATK6</accession>
<name>A0A7R9ATK6_TIMSH</name>
<dbReference type="PANTHER" id="PTHR10342">
    <property type="entry name" value="ARYLSULFATASE"/>
    <property type="match status" value="1"/>
</dbReference>
<dbReference type="GO" id="GO:0046872">
    <property type="term" value="F:metal ion binding"/>
    <property type="evidence" value="ECO:0007669"/>
    <property type="project" value="UniProtKB-KW"/>
</dbReference>
<keyword evidence="5" id="KW-0325">Glycoprotein</keyword>